<dbReference type="Proteomes" id="UP000887561">
    <property type="component" value="Unplaced"/>
</dbReference>
<keyword evidence="2" id="KW-1185">Reference proteome</keyword>
<feature type="chain" id="PRO_5038123144" evidence="1">
    <location>
        <begin position="21"/>
        <end position="99"/>
    </location>
</feature>
<sequence length="99" mass="11748">MFGRRILILLHFSILPFCFTSEEKHLAKHLFSDEEIQEDVKAVDLVIQAPWVEQNTLDVQRMETKRESNRLTDAQKALFDRHWELETIQANDFLNYTGK</sequence>
<dbReference type="WBParaSite" id="scaffold5684_cov166.g9840">
    <property type="protein sequence ID" value="scaffold5684_cov166.g9840"/>
    <property type="gene ID" value="scaffold5684_cov166.g9840"/>
</dbReference>
<evidence type="ECO:0000313" key="3">
    <source>
        <dbReference type="WBParaSite" id="scaffold5684_cov166.g9840"/>
    </source>
</evidence>
<feature type="signal peptide" evidence="1">
    <location>
        <begin position="1"/>
        <end position="20"/>
    </location>
</feature>
<protein>
    <submittedName>
        <fullName evidence="3">Uncharacterized protein</fullName>
    </submittedName>
</protein>
<organism evidence="2 3">
    <name type="scientific">Meloidogyne javanica</name>
    <name type="common">Root-knot nematode worm</name>
    <dbReference type="NCBI Taxonomy" id="6303"/>
    <lineage>
        <taxon>Eukaryota</taxon>
        <taxon>Metazoa</taxon>
        <taxon>Ecdysozoa</taxon>
        <taxon>Nematoda</taxon>
        <taxon>Chromadorea</taxon>
        <taxon>Rhabditida</taxon>
        <taxon>Tylenchina</taxon>
        <taxon>Tylenchomorpha</taxon>
        <taxon>Tylenchoidea</taxon>
        <taxon>Meloidogynidae</taxon>
        <taxon>Meloidogyninae</taxon>
        <taxon>Meloidogyne</taxon>
        <taxon>Meloidogyne incognita group</taxon>
    </lineage>
</organism>
<proteinExistence type="predicted"/>
<accession>A0A915MUJ6</accession>
<evidence type="ECO:0000313" key="2">
    <source>
        <dbReference type="Proteomes" id="UP000887561"/>
    </source>
</evidence>
<evidence type="ECO:0000256" key="1">
    <source>
        <dbReference type="SAM" id="SignalP"/>
    </source>
</evidence>
<keyword evidence="1" id="KW-0732">Signal</keyword>
<name>A0A915MUJ6_MELJA</name>
<reference evidence="3" key="1">
    <citation type="submission" date="2022-11" db="UniProtKB">
        <authorList>
            <consortium name="WormBaseParasite"/>
        </authorList>
    </citation>
    <scope>IDENTIFICATION</scope>
</reference>
<dbReference type="AlphaFoldDB" id="A0A915MUJ6"/>